<organism evidence="4 5">
    <name type="scientific">Pavo cristatus</name>
    <name type="common">Indian peafowl</name>
    <name type="synonym">Blue peafowl</name>
    <dbReference type="NCBI Taxonomy" id="9049"/>
    <lineage>
        <taxon>Eukaryota</taxon>
        <taxon>Metazoa</taxon>
        <taxon>Chordata</taxon>
        <taxon>Craniata</taxon>
        <taxon>Vertebrata</taxon>
        <taxon>Euteleostomi</taxon>
        <taxon>Archelosauria</taxon>
        <taxon>Archosauria</taxon>
        <taxon>Dinosauria</taxon>
        <taxon>Saurischia</taxon>
        <taxon>Theropoda</taxon>
        <taxon>Coelurosauria</taxon>
        <taxon>Aves</taxon>
        <taxon>Neognathae</taxon>
        <taxon>Galloanserae</taxon>
        <taxon>Galliformes</taxon>
        <taxon>Phasianidae</taxon>
        <taxon>Phasianinae</taxon>
        <taxon>Pavo</taxon>
    </lineage>
</organism>
<keyword evidence="2" id="KW-0067">ATP-binding</keyword>
<accession>A0A8C9EWR4</accession>
<evidence type="ECO:0000259" key="3">
    <source>
        <dbReference type="Pfam" id="PF09336"/>
    </source>
</evidence>
<reference evidence="4" key="2">
    <citation type="submission" date="2025-09" db="UniProtKB">
        <authorList>
            <consortium name="Ensembl"/>
        </authorList>
    </citation>
    <scope>IDENTIFICATION</scope>
</reference>
<dbReference type="Proteomes" id="UP000694428">
    <property type="component" value="Unplaced"/>
</dbReference>
<reference evidence="4" key="1">
    <citation type="submission" date="2025-08" db="UniProtKB">
        <authorList>
            <consortium name="Ensembl"/>
        </authorList>
    </citation>
    <scope>IDENTIFICATION</scope>
</reference>
<dbReference type="Ensembl" id="ENSPSTT00000007101.1">
    <property type="protein sequence ID" value="ENSPSTP00000006770.1"/>
    <property type="gene ID" value="ENSPSTG00000004804.1"/>
</dbReference>
<dbReference type="GO" id="GO:0005524">
    <property type="term" value="F:ATP binding"/>
    <property type="evidence" value="ECO:0007669"/>
    <property type="project" value="UniProtKB-KW"/>
</dbReference>
<protein>
    <recommendedName>
        <fullName evidence="3">Spastin/Vps4 C-terminal domain-containing protein</fullName>
    </recommendedName>
</protein>
<name>A0A8C9EWR4_PAVCR</name>
<evidence type="ECO:0000313" key="4">
    <source>
        <dbReference type="Ensembl" id="ENSPSTP00000006770.1"/>
    </source>
</evidence>
<dbReference type="Gene3D" id="1.10.8.60">
    <property type="match status" value="1"/>
</dbReference>
<dbReference type="Pfam" id="PF09336">
    <property type="entry name" value="Vps4_C"/>
    <property type="match status" value="1"/>
</dbReference>
<dbReference type="InterPro" id="IPR015415">
    <property type="entry name" value="Spast_Vps4_C"/>
</dbReference>
<sequence>QLIDVDLFTPCSPGDPEAEEMTWMDVPGDKLLEPKVSMVGPFFVAFLALQNPEKTQDFLEPACEAVG</sequence>
<evidence type="ECO:0000256" key="1">
    <source>
        <dbReference type="ARBA" id="ARBA00022741"/>
    </source>
</evidence>
<keyword evidence="1" id="KW-0547">Nucleotide-binding</keyword>
<proteinExistence type="predicted"/>
<keyword evidence="5" id="KW-1185">Reference proteome</keyword>
<dbReference type="AlphaFoldDB" id="A0A8C9EWR4"/>
<evidence type="ECO:0000256" key="2">
    <source>
        <dbReference type="ARBA" id="ARBA00022840"/>
    </source>
</evidence>
<evidence type="ECO:0000313" key="5">
    <source>
        <dbReference type="Proteomes" id="UP000694428"/>
    </source>
</evidence>
<feature type="domain" description="Spastin/Vps4 C-terminal" evidence="3">
    <location>
        <begin position="9"/>
        <end position="38"/>
    </location>
</feature>